<keyword evidence="1" id="KW-1133">Transmembrane helix</keyword>
<evidence type="ECO:0000256" key="1">
    <source>
        <dbReference type="SAM" id="Phobius"/>
    </source>
</evidence>
<reference evidence="2 3" key="1">
    <citation type="submission" date="2019-03" db="EMBL/GenBank/DDBJ databases">
        <title>Lake Tanganyika Metagenome-Assembled Genomes (MAGs).</title>
        <authorList>
            <person name="Tran P."/>
        </authorList>
    </citation>
    <scope>NUCLEOTIDE SEQUENCE [LARGE SCALE GENOMIC DNA]</scope>
    <source>
        <strain evidence="2">K_DeepCast_65m_m2_236</strain>
    </source>
</reference>
<organism evidence="2 3">
    <name type="scientific">Candidatus Tanganyikabacteria bacterium</name>
    <dbReference type="NCBI Taxonomy" id="2961651"/>
    <lineage>
        <taxon>Bacteria</taxon>
        <taxon>Bacillati</taxon>
        <taxon>Candidatus Sericytochromatia</taxon>
        <taxon>Candidatus Tanganyikabacteria</taxon>
    </lineage>
</organism>
<keyword evidence="1" id="KW-0812">Transmembrane</keyword>
<feature type="non-terminal residue" evidence="2">
    <location>
        <position position="177"/>
    </location>
</feature>
<protein>
    <submittedName>
        <fullName evidence="2">Uncharacterized protein</fullName>
    </submittedName>
</protein>
<keyword evidence="1" id="KW-0472">Membrane</keyword>
<gene>
    <name evidence="2" type="ORF">FJZ00_11395</name>
</gene>
<evidence type="ECO:0000313" key="3">
    <source>
        <dbReference type="Proteomes" id="UP000703893"/>
    </source>
</evidence>
<sequence>MAVRLGARSKFQQPFDPITAILFKMIQALTFFFVLAVMFMNPLAKKGIIDPKAEFIITTSWPDNSPDDIDIWVEDPAGNIIWFRNREAGLVHLDRDDRGMLNDTLEVNGRTVQNPLNQEVVTIRGVIAGEYVVNLHYYATETGKPVETTVRIDRVNPVLKVIYYDKLTLNEKGEEKT</sequence>
<dbReference type="Proteomes" id="UP000703893">
    <property type="component" value="Unassembled WGS sequence"/>
</dbReference>
<feature type="transmembrane region" description="Helical" evidence="1">
    <location>
        <begin position="21"/>
        <end position="40"/>
    </location>
</feature>
<dbReference type="AlphaFoldDB" id="A0A938BP18"/>
<comment type="caution">
    <text evidence="2">The sequence shown here is derived from an EMBL/GenBank/DDBJ whole genome shotgun (WGS) entry which is preliminary data.</text>
</comment>
<dbReference type="EMBL" id="VGJX01000705">
    <property type="protein sequence ID" value="MBM3275750.1"/>
    <property type="molecule type" value="Genomic_DNA"/>
</dbReference>
<evidence type="ECO:0000313" key="2">
    <source>
        <dbReference type="EMBL" id="MBM3275750.1"/>
    </source>
</evidence>
<accession>A0A938BP18</accession>
<proteinExistence type="predicted"/>
<name>A0A938BP18_9BACT</name>